<proteinExistence type="predicted"/>
<feature type="transmembrane region" description="Helical" evidence="5">
    <location>
        <begin position="38"/>
        <end position="59"/>
    </location>
</feature>
<keyword evidence="5" id="KW-0812">Transmembrane</keyword>
<dbReference type="PANTHER" id="PTHR10680">
    <property type="entry name" value="PEPTIDYL-GLYCINE ALPHA-AMIDATING MONOOXYGENASE"/>
    <property type="match status" value="1"/>
</dbReference>
<organism evidence="8 9">
    <name type="scientific">Adineta steineri</name>
    <dbReference type="NCBI Taxonomy" id="433720"/>
    <lineage>
        <taxon>Eukaryota</taxon>
        <taxon>Metazoa</taxon>
        <taxon>Spiralia</taxon>
        <taxon>Gnathifera</taxon>
        <taxon>Rotifera</taxon>
        <taxon>Eurotatoria</taxon>
        <taxon>Bdelloidea</taxon>
        <taxon>Adinetida</taxon>
        <taxon>Adinetidae</taxon>
        <taxon>Adineta</taxon>
    </lineage>
</organism>
<keyword evidence="1" id="KW-0732">Signal</keyword>
<dbReference type="EMBL" id="CAJNOM010000303">
    <property type="protein sequence ID" value="CAF1338528.1"/>
    <property type="molecule type" value="Genomic_DNA"/>
</dbReference>
<dbReference type="Pfam" id="PF01436">
    <property type="entry name" value="NHL"/>
    <property type="match status" value="2"/>
</dbReference>
<dbReference type="OrthoDB" id="10035480at2759"/>
<evidence type="ECO:0000313" key="9">
    <source>
        <dbReference type="Proteomes" id="UP000663832"/>
    </source>
</evidence>
<dbReference type="EMBL" id="CAJNOI010000013">
    <property type="protein sequence ID" value="CAF0800573.1"/>
    <property type="molecule type" value="Genomic_DNA"/>
</dbReference>
<accession>A0A815GEN5</accession>
<dbReference type="InterPro" id="IPR001258">
    <property type="entry name" value="NHL_repeat"/>
</dbReference>
<sequence>MSDFCDATYTYYSMDHLPDYDNLTVNNRSTKRIKLRKYAIYLTCILVLTIIMTGVILILKQKRLNKKIKIILSTPKPIKHNISFNCQLPINPTYKKNCTIVAGVLSTSNDKLNELNGPTSVYLDREKNIYVADTTNHRIRKYSSENSNTSETLIDETSNINYPRCLFIDQESNYLFFLDQDNQGYYRVQLLKLNSNPLKSTILVVGNQTRSYGMSLDEDFNIYVSEYNNHRIVKWLSPNYNNYLIIVVENQLTYPKSIYIDQKTNNLYVADKNRIQCWINNSNKSQIVMQGGSVCPNAIEYDCHGNLYISQDRTIKLINQNTGLPGIDIIGIQSYSQWVQNFRKNDDFSYPEGIYLDKTNGDLYVTDSSFNLIEKFTIEF</sequence>
<dbReference type="InterPro" id="IPR011042">
    <property type="entry name" value="6-blade_b-propeller_TolB-like"/>
</dbReference>
<protein>
    <recommendedName>
        <fullName evidence="10">NHL repeat containing protein</fullName>
    </recommendedName>
</protein>
<dbReference type="Proteomes" id="UP000663832">
    <property type="component" value="Unassembled WGS sequence"/>
</dbReference>
<feature type="repeat" description="NHL" evidence="4">
    <location>
        <begin position="114"/>
        <end position="145"/>
    </location>
</feature>
<keyword evidence="3" id="KW-0325">Glycoprotein</keyword>
<evidence type="ECO:0000313" key="8">
    <source>
        <dbReference type="EMBL" id="CAF1338528.1"/>
    </source>
</evidence>
<evidence type="ECO:0000313" key="6">
    <source>
        <dbReference type="EMBL" id="CAF0800573.1"/>
    </source>
</evidence>
<dbReference type="Gene3D" id="2.120.10.30">
    <property type="entry name" value="TolB, C-terminal domain"/>
    <property type="match status" value="1"/>
</dbReference>
<dbReference type="SUPFAM" id="SSF101898">
    <property type="entry name" value="NHL repeat"/>
    <property type="match status" value="1"/>
</dbReference>
<keyword evidence="5" id="KW-1133">Transmembrane helix</keyword>
<dbReference type="EMBL" id="CAJNOM010000299">
    <property type="protein sequence ID" value="CAF1334585.1"/>
    <property type="molecule type" value="Genomic_DNA"/>
</dbReference>
<dbReference type="PROSITE" id="PS51125">
    <property type="entry name" value="NHL"/>
    <property type="match status" value="1"/>
</dbReference>
<dbReference type="PANTHER" id="PTHR10680:SF14">
    <property type="entry name" value="PEPTIDYL-GLYCINE ALPHA-AMIDATING MONOOXYGENASE"/>
    <property type="match status" value="1"/>
</dbReference>
<evidence type="ECO:0008006" key="10">
    <source>
        <dbReference type="Google" id="ProtNLM"/>
    </source>
</evidence>
<evidence type="ECO:0000256" key="4">
    <source>
        <dbReference type="PROSITE-ProRule" id="PRU00504"/>
    </source>
</evidence>
<evidence type="ECO:0000256" key="3">
    <source>
        <dbReference type="ARBA" id="ARBA00023180"/>
    </source>
</evidence>
<keyword evidence="5" id="KW-0472">Membrane</keyword>
<name>A0A815GEN5_9BILA</name>
<dbReference type="AlphaFoldDB" id="A0A815GEN5"/>
<evidence type="ECO:0000256" key="5">
    <source>
        <dbReference type="SAM" id="Phobius"/>
    </source>
</evidence>
<evidence type="ECO:0000313" key="7">
    <source>
        <dbReference type="EMBL" id="CAF1334585.1"/>
    </source>
</evidence>
<dbReference type="CDD" id="cd05819">
    <property type="entry name" value="NHL"/>
    <property type="match status" value="1"/>
</dbReference>
<keyword evidence="9" id="KW-1185">Reference proteome</keyword>
<reference evidence="8" key="1">
    <citation type="submission" date="2021-02" db="EMBL/GenBank/DDBJ databases">
        <authorList>
            <person name="Nowell W R."/>
        </authorList>
    </citation>
    <scope>NUCLEOTIDE SEQUENCE</scope>
</reference>
<evidence type="ECO:0000256" key="1">
    <source>
        <dbReference type="ARBA" id="ARBA00022729"/>
    </source>
</evidence>
<gene>
    <name evidence="6" type="ORF">BJG266_LOCUS5178</name>
    <name evidence="7" type="ORF">QVE165_LOCUS33084</name>
    <name evidence="8" type="ORF">QVE165_LOCUS33302</name>
</gene>
<dbReference type="Proteomes" id="UP000663877">
    <property type="component" value="Unassembled WGS sequence"/>
</dbReference>
<evidence type="ECO:0000256" key="2">
    <source>
        <dbReference type="ARBA" id="ARBA00022737"/>
    </source>
</evidence>
<comment type="caution">
    <text evidence="8">The sequence shown here is derived from an EMBL/GenBank/DDBJ whole genome shotgun (WGS) entry which is preliminary data.</text>
</comment>
<keyword evidence="2" id="KW-0677">Repeat</keyword>